<dbReference type="PROSITE" id="PS50850">
    <property type="entry name" value="MFS"/>
    <property type="match status" value="1"/>
</dbReference>
<evidence type="ECO:0000256" key="7">
    <source>
        <dbReference type="SAM" id="Phobius"/>
    </source>
</evidence>
<dbReference type="AlphaFoldDB" id="A0AAW0EPW7"/>
<dbReference type="EMBL" id="JAECZO010000060">
    <property type="protein sequence ID" value="KAK7195691.1"/>
    <property type="molecule type" value="Genomic_DNA"/>
</dbReference>
<keyword evidence="3 7" id="KW-0812">Transmembrane</keyword>
<name>A0AAW0EPW7_9TRYP</name>
<dbReference type="GO" id="GO:0016020">
    <property type="term" value="C:membrane"/>
    <property type="evidence" value="ECO:0007669"/>
    <property type="project" value="UniProtKB-SubCell"/>
</dbReference>
<dbReference type="PRINTS" id="PR01035">
    <property type="entry name" value="TCRTETA"/>
</dbReference>
<evidence type="ECO:0000256" key="6">
    <source>
        <dbReference type="SAM" id="MobiDB-lite"/>
    </source>
</evidence>
<feature type="transmembrane region" description="Helical" evidence="7">
    <location>
        <begin position="161"/>
        <end position="183"/>
    </location>
</feature>
<dbReference type="InterPro" id="IPR036259">
    <property type="entry name" value="MFS_trans_sf"/>
</dbReference>
<gene>
    <name evidence="9" type="ORF">NESM_000499300</name>
</gene>
<dbReference type="GO" id="GO:0022857">
    <property type="term" value="F:transmembrane transporter activity"/>
    <property type="evidence" value="ECO:0007669"/>
    <property type="project" value="InterPro"/>
</dbReference>
<organism evidence="9 10">
    <name type="scientific">Novymonas esmeraldas</name>
    <dbReference type="NCBI Taxonomy" id="1808958"/>
    <lineage>
        <taxon>Eukaryota</taxon>
        <taxon>Discoba</taxon>
        <taxon>Euglenozoa</taxon>
        <taxon>Kinetoplastea</taxon>
        <taxon>Metakinetoplastina</taxon>
        <taxon>Trypanosomatida</taxon>
        <taxon>Trypanosomatidae</taxon>
        <taxon>Novymonas</taxon>
    </lineage>
</organism>
<evidence type="ECO:0000259" key="8">
    <source>
        <dbReference type="PROSITE" id="PS50850"/>
    </source>
</evidence>
<feature type="transmembrane region" description="Helical" evidence="7">
    <location>
        <begin position="33"/>
        <end position="51"/>
    </location>
</feature>
<comment type="subcellular location">
    <subcellularLocation>
        <location evidence="1">Membrane</location>
        <topology evidence="1">Multi-pass membrane protein</topology>
    </subcellularLocation>
</comment>
<feature type="transmembrane region" description="Helical" evidence="7">
    <location>
        <begin position="391"/>
        <end position="409"/>
    </location>
</feature>
<feature type="transmembrane region" description="Helical" evidence="7">
    <location>
        <begin position="487"/>
        <end position="508"/>
    </location>
</feature>
<dbReference type="Gene3D" id="1.20.1250.20">
    <property type="entry name" value="MFS general substrate transporter like domains"/>
    <property type="match status" value="1"/>
</dbReference>
<feature type="compositionally biased region" description="Low complexity" evidence="6">
    <location>
        <begin position="1"/>
        <end position="16"/>
    </location>
</feature>
<proteinExistence type="predicted"/>
<evidence type="ECO:0000313" key="9">
    <source>
        <dbReference type="EMBL" id="KAK7195691.1"/>
    </source>
</evidence>
<feature type="region of interest" description="Disordered" evidence="6">
    <location>
        <begin position="1"/>
        <end position="24"/>
    </location>
</feature>
<evidence type="ECO:0000256" key="3">
    <source>
        <dbReference type="ARBA" id="ARBA00022692"/>
    </source>
</evidence>
<feature type="transmembrane region" description="Helical" evidence="7">
    <location>
        <begin position="459"/>
        <end position="475"/>
    </location>
</feature>
<evidence type="ECO:0000313" key="10">
    <source>
        <dbReference type="Proteomes" id="UP001430356"/>
    </source>
</evidence>
<keyword evidence="10" id="KW-1185">Reference proteome</keyword>
<dbReference type="InterPro" id="IPR001958">
    <property type="entry name" value="Tet-R_TetA/multi-R_MdtG-like"/>
</dbReference>
<keyword evidence="4 7" id="KW-1133">Transmembrane helix</keyword>
<evidence type="ECO:0000256" key="2">
    <source>
        <dbReference type="ARBA" id="ARBA00022448"/>
    </source>
</evidence>
<sequence>MQAQRGASGPAPATAEAEGEPPPAVTPLPMKQMAALTVVLLTESIGGTMLLPFVPRLIADLLSITVEEAGYYSGILVGLFMLGQVVSSKLWGFVSDRYGRKLPLATGLLAGAVAMFFFGYTRSFVACCVLRFLHGIFNGNVLVAKTMIADITDRTNQAKGFALLSITFGVGSLFGPFIGGFLYNPSSKTYLAWLAGGSLRDFFDTYPAFLPSLVICLYTLVSLAACVVVLKESNTHRIRFRDTLLGRTLQQWRGRLAAPSSPAHRGGDVVIVPGVELGSPKATADGAPDAAATPAAAPRYTLTYMGAMRIVALRNITMFYMLLSASDMTFAEILPLWGNAQRRYSGMGLTENTVAVLLLSYSIPSVIANLYFHHVCVCFDNRYIVFLRSALAVYTACTLAIPLGSQMRLTAGYLYVMLLGMGRQIGLSWGYSLIHMLTATTAPVGCVGAAYGISQSMAAATRCVVPFVVAPLFAWSLREGHVFPFNYYLVFLVSAVPTATAVCMSFYFDITRSEDSAESEDSAGEADVVVHDGAKATVLPSHRPPCSGADGGERERVDRDSAYASLVASFCSNPLHDAYVDVSEMERENTLLARERQHRCAAAVAAPVAIATVSAPRTPVVSPRAPLMAEQRRCVVAVDEEELLPPLPPLPPLAPPPR</sequence>
<evidence type="ECO:0000256" key="4">
    <source>
        <dbReference type="ARBA" id="ARBA00022989"/>
    </source>
</evidence>
<reference evidence="9 10" key="1">
    <citation type="journal article" date="2021" name="MBio">
        <title>A New Model Trypanosomatid, Novymonas esmeraldas: Genomic Perception of Its 'Candidatus Pandoraea novymonadis' Endosymbiont.</title>
        <authorList>
            <person name="Zakharova A."/>
            <person name="Saura A."/>
            <person name="Butenko A."/>
            <person name="Podesvova L."/>
            <person name="Warmusova S."/>
            <person name="Kostygov A.Y."/>
            <person name="Nenarokova A."/>
            <person name="Lukes J."/>
            <person name="Opperdoes F.R."/>
            <person name="Yurchenko V."/>
        </authorList>
    </citation>
    <scope>NUCLEOTIDE SEQUENCE [LARGE SCALE GENOMIC DNA]</scope>
    <source>
        <strain evidence="9 10">E262AT.01</strain>
    </source>
</reference>
<dbReference type="PANTHER" id="PTHR23504:SF15">
    <property type="entry name" value="MAJOR FACILITATOR SUPERFAMILY (MFS) PROFILE DOMAIN-CONTAINING PROTEIN"/>
    <property type="match status" value="1"/>
</dbReference>
<evidence type="ECO:0000256" key="5">
    <source>
        <dbReference type="ARBA" id="ARBA00023136"/>
    </source>
</evidence>
<feature type="transmembrane region" description="Helical" evidence="7">
    <location>
        <begin position="318"/>
        <end position="338"/>
    </location>
</feature>
<feature type="transmembrane region" description="Helical" evidence="7">
    <location>
        <begin position="208"/>
        <end position="230"/>
    </location>
</feature>
<evidence type="ECO:0000256" key="1">
    <source>
        <dbReference type="ARBA" id="ARBA00004141"/>
    </source>
</evidence>
<dbReference type="PANTHER" id="PTHR23504">
    <property type="entry name" value="MAJOR FACILITATOR SUPERFAMILY DOMAIN-CONTAINING PROTEIN 10"/>
    <property type="match status" value="1"/>
</dbReference>
<dbReference type="InterPro" id="IPR011701">
    <property type="entry name" value="MFS"/>
</dbReference>
<dbReference type="Proteomes" id="UP001430356">
    <property type="component" value="Unassembled WGS sequence"/>
</dbReference>
<dbReference type="InterPro" id="IPR020846">
    <property type="entry name" value="MFS_dom"/>
</dbReference>
<keyword evidence="5 7" id="KW-0472">Membrane</keyword>
<feature type="transmembrane region" description="Helical" evidence="7">
    <location>
        <begin position="358"/>
        <end position="379"/>
    </location>
</feature>
<accession>A0AAW0EPW7</accession>
<feature type="transmembrane region" description="Helical" evidence="7">
    <location>
        <begin position="71"/>
        <end position="90"/>
    </location>
</feature>
<dbReference type="Pfam" id="PF07690">
    <property type="entry name" value="MFS_1"/>
    <property type="match status" value="1"/>
</dbReference>
<dbReference type="CDD" id="cd17330">
    <property type="entry name" value="MFS_SLC46_TetA_like"/>
    <property type="match status" value="1"/>
</dbReference>
<feature type="domain" description="Major facilitator superfamily (MFS) profile" evidence="8">
    <location>
        <begin position="32"/>
        <end position="513"/>
    </location>
</feature>
<protein>
    <submittedName>
        <fullName evidence="9">Major Facilitator Superfamily/Sugar transporter family</fullName>
    </submittedName>
</protein>
<feature type="transmembrane region" description="Helical" evidence="7">
    <location>
        <begin position="429"/>
        <end position="452"/>
    </location>
</feature>
<keyword evidence="2" id="KW-0813">Transport</keyword>
<feature type="transmembrane region" description="Helical" evidence="7">
    <location>
        <begin position="102"/>
        <end position="120"/>
    </location>
</feature>
<comment type="caution">
    <text evidence="9">The sequence shown here is derived from an EMBL/GenBank/DDBJ whole genome shotgun (WGS) entry which is preliminary data.</text>
</comment>
<dbReference type="SUPFAM" id="SSF103473">
    <property type="entry name" value="MFS general substrate transporter"/>
    <property type="match status" value="1"/>
</dbReference>